<evidence type="ECO:0000256" key="1">
    <source>
        <dbReference type="ARBA" id="ARBA00022729"/>
    </source>
</evidence>
<dbReference type="InterPro" id="IPR037176">
    <property type="entry name" value="Osmotin/thaumatin-like_sf"/>
</dbReference>
<feature type="signal peptide" evidence="3">
    <location>
        <begin position="1"/>
        <end position="23"/>
    </location>
</feature>
<accession>A0A835FM40</accession>
<feature type="chain" id="PRO_5032946074" description="Thaumatin-like protein" evidence="3">
    <location>
        <begin position="24"/>
        <end position="494"/>
    </location>
</feature>
<feature type="region of interest" description="Disordered" evidence="2">
    <location>
        <begin position="275"/>
        <end position="300"/>
    </location>
</feature>
<dbReference type="AlphaFoldDB" id="A0A835FM40"/>
<dbReference type="EMBL" id="JACEFO010000592">
    <property type="protein sequence ID" value="KAF8763022.1"/>
    <property type="molecule type" value="Genomic_DNA"/>
</dbReference>
<proteinExistence type="predicted"/>
<dbReference type="InterPro" id="IPR001938">
    <property type="entry name" value="Thaumatin"/>
</dbReference>
<dbReference type="SMART" id="SM00205">
    <property type="entry name" value="THN"/>
    <property type="match status" value="1"/>
</dbReference>
<evidence type="ECO:0000313" key="4">
    <source>
        <dbReference type="EMBL" id="KAF8763022.1"/>
    </source>
</evidence>
<evidence type="ECO:0000256" key="2">
    <source>
        <dbReference type="SAM" id="MobiDB-lite"/>
    </source>
</evidence>
<comment type="caution">
    <text evidence="4">The sequence shown here is derived from an EMBL/GenBank/DDBJ whole genome shotgun (WGS) entry which is preliminary data.</text>
</comment>
<dbReference type="PRINTS" id="PR00347">
    <property type="entry name" value="THAUMATIN"/>
</dbReference>
<dbReference type="PROSITE" id="PS51367">
    <property type="entry name" value="THAUMATIN_2"/>
    <property type="match status" value="1"/>
</dbReference>
<gene>
    <name evidence="4" type="ORF">HU200_008871</name>
</gene>
<sequence length="494" mass="52661">MATTTSSVILMLLAAFAVAGASAATFSVKNNCGFTVWPAATPVGGGRRLNSGQTWTFGVPAGTSSGRVWGRTGCSFNGNSGHCSTGDCGGALACTLSGQPPMTLAEFTIGGSHDFYDISVINGFNVGMAFSCSTGVGLVCRDANCPDAYHQPNDLKTHACNGNSNYQILRLPIRKLLGLPIRELLGVPIRDLGDLPIRKLLDVLIRDLGDLPIRQLLDVPIRERLGIPIRDLGHLPLHDLLGLPIRELVHLLHHPITYNIGHGWRGATPAFPRHPDPSSYLLRSSSSESDGSPEPVVKPVLRDGNVASKLALKVGDGDGNRTGSPKSASGGHDGSPKRVVEVQVGGDGSDGIPKHIVEVGSDDGDVSYAPMLGCCSCDPIRKHLVAEEGGCEGTCALKLGICDCGGSLKHDMKMGVSKGNEQVREERNGQRIGQGRLRADPNGQLYVLDSEAEDSDLEQSCRVLHRDQCMELWLTGIKEEDQEVFIPWIKACLR</sequence>
<keyword evidence="1 3" id="KW-0732">Signal</keyword>
<keyword evidence="5" id="KW-1185">Reference proteome</keyword>
<dbReference type="PANTHER" id="PTHR31048">
    <property type="entry name" value="OS03G0233200 PROTEIN"/>
    <property type="match status" value="1"/>
</dbReference>
<feature type="region of interest" description="Disordered" evidence="2">
    <location>
        <begin position="312"/>
        <end position="340"/>
    </location>
</feature>
<feature type="compositionally biased region" description="Low complexity" evidence="2">
    <location>
        <begin position="277"/>
        <end position="295"/>
    </location>
</feature>
<dbReference type="Proteomes" id="UP000636709">
    <property type="component" value="Unassembled WGS sequence"/>
</dbReference>
<dbReference type="SUPFAM" id="SSF49870">
    <property type="entry name" value="Osmotin, thaumatin-like protein"/>
    <property type="match status" value="1"/>
</dbReference>
<dbReference type="OrthoDB" id="430315at2759"/>
<dbReference type="Gene3D" id="2.60.110.10">
    <property type="entry name" value="Thaumatin"/>
    <property type="match status" value="1"/>
</dbReference>
<evidence type="ECO:0008006" key="6">
    <source>
        <dbReference type="Google" id="ProtNLM"/>
    </source>
</evidence>
<evidence type="ECO:0000256" key="3">
    <source>
        <dbReference type="SAM" id="SignalP"/>
    </source>
</evidence>
<organism evidence="4 5">
    <name type="scientific">Digitaria exilis</name>
    <dbReference type="NCBI Taxonomy" id="1010633"/>
    <lineage>
        <taxon>Eukaryota</taxon>
        <taxon>Viridiplantae</taxon>
        <taxon>Streptophyta</taxon>
        <taxon>Embryophyta</taxon>
        <taxon>Tracheophyta</taxon>
        <taxon>Spermatophyta</taxon>
        <taxon>Magnoliopsida</taxon>
        <taxon>Liliopsida</taxon>
        <taxon>Poales</taxon>
        <taxon>Poaceae</taxon>
        <taxon>PACMAD clade</taxon>
        <taxon>Panicoideae</taxon>
        <taxon>Panicodae</taxon>
        <taxon>Paniceae</taxon>
        <taxon>Anthephorinae</taxon>
        <taxon>Digitaria</taxon>
    </lineage>
</organism>
<protein>
    <recommendedName>
        <fullName evidence="6">Thaumatin-like protein</fullName>
    </recommendedName>
</protein>
<evidence type="ECO:0000313" key="5">
    <source>
        <dbReference type="Proteomes" id="UP000636709"/>
    </source>
</evidence>
<dbReference type="FunFam" id="2.60.110.10:FF:000005">
    <property type="entry name" value="Osmotin-like protein OSM34"/>
    <property type="match status" value="1"/>
</dbReference>
<reference evidence="4" key="1">
    <citation type="submission" date="2020-07" db="EMBL/GenBank/DDBJ databases">
        <title>Genome sequence and genetic diversity analysis of an under-domesticated orphan crop, white fonio (Digitaria exilis).</title>
        <authorList>
            <person name="Bennetzen J.L."/>
            <person name="Chen S."/>
            <person name="Ma X."/>
            <person name="Wang X."/>
            <person name="Yssel A.E.J."/>
            <person name="Chaluvadi S.R."/>
            <person name="Johnson M."/>
            <person name="Gangashetty P."/>
            <person name="Hamidou F."/>
            <person name="Sanogo M.D."/>
            <person name="Zwaenepoel A."/>
            <person name="Wallace J."/>
            <person name="Van De Peer Y."/>
            <person name="Van Deynze A."/>
        </authorList>
    </citation>
    <scope>NUCLEOTIDE SEQUENCE</scope>
    <source>
        <tissue evidence="4">Leaves</tissue>
    </source>
</reference>
<dbReference type="Pfam" id="PF00314">
    <property type="entry name" value="Thaumatin"/>
    <property type="match status" value="1"/>
</dbReference>
<dbReference type="CDD" id="cd09217">
    <property type="entry name" value="TLP-P"/>
    <property type="match status" value="1"/>
</dbReference>
<name>A0A835FM40_9POAL</name>